<evidence type="ECO:0000313" key="3">
    <source>
        <dbReference type="EMBL" id="MBB2202116.1"/>
    </source>
</evidence>
<gene>
    <name evidence="3" type="ORF">HLH28_11135</name>
</gene>
<keyword evidence="4" id="KW-1185">Reference proteome</keyword>
<feature type="domain" description="Flavin reductase like" evidence="2">
    <location>
        <begin position="11"/>
        <end position="156"/>
    </location>
</feature>
<proteinExistence type="predicted"/>
<dbReference type="GO" id="GO:0042602">
    <property type="term" value="F:riboflavin reductase (NADPH) activity"/>
    <property type="evidence" value="ECO:0007669"/>
    <property type="project" value="TreeGrafter"/>
</dbReference>
<accession>A0A7W4K855</accession>
<dbReference type="Gene3D" id="2.30.110.10">
    <property type="entry name" value="Electron Transport, Fmn-binding Protein, Chain A"/>
    <property type="match status" value="1"/>
</dbReference>
<dbReference type="InterPro" id="IPR050268">
    <property type="entry name" value="NADH-dep_flavin_reductase"/>
</dbReference>
<dbReference type="Pfam" id="PF01613">
    <property type="entry name" value="Flavin_Reduct"/>
    <property type="match status" value="1"/>
</dbReference>
<protein>
    <submittedName>
        <fullName evidence="3">Flavin reductase</fullName>
    </submittedName>
</protein>
<dbReference type="GO" id="GO:0006208">
    <property type="term" value="P:pyrimidine nucleobase catabolic process"/>
    <property type="evidence" value="ECO:0007669"/>
    <property type="project" value="TreeGrafter"/>
</dbReference>
<keyword evidence="1" id="KW-0560">Oxidoreductase</keyword>
<dbReference type="GO" id="GO:0010181">
    <property type="term" value="F:FMN binding"/>
    <property type="evidence" value="ECO:0007669"/>
    <property type="project" value="InterPro"/>
</dbReference>
<organism evidence="3 4">
    <name type="scientific">Gluconacetobacter tumulisoli</name>
    <dbReference type="NCBI Taxonomy" id="1286189"/>
    <lineage>
        <taxon>Bacteria</taxon>
        <taxon>Pseudomonadati</taxon>
        <taxon>Pseudomonadota</taxon>
        <taxon>Alphaproteobacteria</taxon>
        <taxon>Acetobacterales</taxon>
        <taxon>Acetobacteraceae</taxon>
        <taxon>Gluconacetobacter</taxon>
    </lineage>
</organism>
<dbReference type="RefSeq" id="WP_182958984.1">
    <property type="nucleotide sequence ID" value="NZ_JABEQM010000008.1"/>
</dbReference>
<dbReference type="Proteomes" id="UP000578030">
    <property type="component" value="Unassembled WGS sequence"/>
</dbReference>
<dbReference type="AlphaFoldDB" id="A0A7W4K855"/>
<sequence>MADSSRFREAMAHLGAAVSIVTTDGKAGRAGVTVSAVCSVTDSPATLLVCINRGSRSHAAFLENGVLCVNVLDAAHQELSGRFASRIDTDSRFDGARWRLLESGVPALEDAIAIFDCRITSTSEVGTHTVLLCAVQDVAIRPDGRGLIYFRRGYHPVGETRPSLAGAR</sequence>
<name>A0A7W4K855_9PROT</name>
<evidence type="ECO:0000313" key="4">
    <source>
        <dbReference type="Proteomes" id="UP000578030"/>
    </source>
</evidence>
<dbReference type="PANTHER" id="PTHR30466">
    <property type="entry name" value="FLAVIN REDUCTASE"/>
    <property type="match status" value="1"/>
</dbReference>
<dbReference type="PANTHER" id="PTHR30466:SF1">
    <property type="entry name" value="FMN REDUCTASE (NADH) RUTF"/>
    <property type="match status" value="1"/>
</dbReference>
<dbReference type="InterPro" id="IPR012349">
    <property type="entry name" value="Split_barrel_FMN-bd"/>
</dbReference>
<evidence type="ECO:0000259" key="2">
    <source>
        <dbReference type="SMART" id="SM00903"/>
    </source>
</evidence>
<evidence type="ECO:0000256" key="1">
    <source>
        <dbReference type="ARBA" id="ARBA00023002"/>
    </source>
</evidence>
<comment type="caution">
    <text evidence="3">The sequence shown here is derived from an EMBL/GenBank/DDBJ whole genome shotgun (WGS) entry which is preliminary data.</text>
</comment>
<dbReference type="SMART" id="SM00903">
    <property type="entry name" value="Flavin_Reduct"/>
    <property type="match status" value="1"/>
</dbReference>
<dbReference type="EMBL" id="JABEQM010000008">
    <property type="protein sequence ID" value="MBB2202116.1"/>
    <property type="molecule type" value="Genomic_DNA"/>
</dbReference>
<dbReference type="InterPro" id="IPR002563">
    <property type="entry name" value="Flavin_Rdtase-like_dom"/>
</dbReference>
<dbReference type="SUPFAM" id="SSF50475">
    <property type="entry name" value="FMN-binding split barrel"/>
    <property type="match status" value="1"/>
</dbReference>
<reference evidence="3 4" key="1">
    <citation type="submission" date="2020-04" db="EMBL/GenBank/DDBJ databases">
        <title>Description of novel Gluconacetobacter.</title>
        <authorList>
            <person name="Sombolestani A."/>
        </authorList>
    </citation>
    <scope>NUCLEOTIDE SEQUENCE [LARGE SCALE GENOMIC DNA]</scope>
    <source>
        <strain evidence="3 4">LMG 27802</strain>
    </source>
</reference>